<dbReference type="Pfam" id="PF01863">
    <property type="entry name" value="YgjP-like"/>
    <property type="match status" value="1"/>
</dbReference>
<gene>
    <name evidence="2" type="ORF">K6T50_12925</name>
</gene>
<evidence type="ECO:0000259" key="1">
    <source>
        <dbReference type="Pfam" id="PF01863"/>
    </source>
</evidence>
<protein>
    <submittedName>
        <fullName evidence="2">M48 family metallopeptidase</fullName>
    </submittedName>
</protein>
<evidence type="ECO:0000313" key="2">
    <source>
        <dbReference type="EMBL" id="QZP37179.1"/>
    </source>
</evidence>
<dbReference type="InterPro" id="IPR002725">
    <property type="entry name" value="YgjP-like_metallopeptidase"/>
</dbReference>
<dbReference type="Proteomes" id="UP000826254">
    <property type="component" value="Chromosome"/>
</dbReference>
<dbReference type="CDD" id="cd07344">
    <property type="entry name" value="M48_yhfN_like"/>
    <property type="match status" value="1"/>
</dbReference>
<dbReference type="PANTHER" id="PTHR30399">
    <property type="entry name" value="UNCHARACTERIZED PROTEIN YGJP"/>
    <property type="match status" value="1"/>
</dbReference>
<dbReference type="Gene3D" id="3.30.2010.10">
    <property type="entry name" value="Metalloproteases ('zincins'), catalytic domain"/>
    <property type="match status" value="1"/>
</dbReference>
<organism evidence="2 3">
    <name type="scientific">Halobaculum magnesiiphilum</name>
    <dbReference type="NCBI Taxonomy" id="1017351"/>
    <lineage>
        <taxon>Archaea</taxon>
        <taxon>Methanobacteriati</taxon>
        <taxon>Methanobacteriota</taxon>
        <taxon>Stenosarchaea group</taxon>
        <taxon>Halobacteria</taxon>
        <taxon>Halobacteriales</taxon>
        <taxon>Haloferacaceae</taxon>
        <taxon>Halobaculum</taxon>
    </lineage>
</organism>
<dbReference type="GeneID" id="67179061"/>
<proteinExistence type="predicted"/>
<name>A0A8T8WBF5_9EURY</name>
<evidence type="ECO:0000313" key="3">
    <source>
        <dbReference type="Proteomes" id="UP000826254"/>
    </source>
</evidence>
<keyword evidence="3" id="KW-1185">Reference proteome</keyword>
<accession>A0A8T8WBF5</accession>
<dbReference type="PANTHER" id="PTHR30399:SF1">
    <property type="entry name" value="UTP PYROPHOSPHATASE"/>
    <property type="match status" value="1"/>
</dbReference>
<feature type="domain" description="YgjP-like metallopeptidase" evidence="1">
    <location>
        <begin position="34"/>
        <end position="226"/>
    </location>
</feature>
<reference evidence="2 3" key="1">
    <citation type="journal article" date="2021" name="Int. J. Syst. Evol. Microbiol.">
        <title>Halobaculum halophilum sp. nov. and Halobaculum salinum sp. nov., isolated from salt lake and saline soil.</title>
        <authorList>
            <person name="Cui H.L."/>
            <person name="Shi X.W."/>
            <person name="Yin X.M."/>
            <person name="Yang X.Y."/>
            <person name="Hou J."/>
            <person name="Zhu L."/>
        </authorList>
    </citation>
    <scope>NUCLEOTIDE SEQUENCE [LARGE SCALE GENOMIC DNA]</scope>
    <source>
        <strain evidence="2 3">NBRC 109044</strain>
    </source>
</reference>
<dbReference type="KEGG" id="hmp:K6T50_12925"/>
<dbReference type="RefSeq" id="WP_222606991.1">
    <property type="nucleotide sequence ID" value="NZ_CP081958.1"/>
</dbReference>
<dbReference type="AlphaFoldDB" id="A0A8T8WBF5"/>
<sequence>MPGPSTIDLAGETVAYDVRYSARAERSRIDVGLAGVTVVIPDGAVVDPAEVLRSHAEWVVDREREAAARRADLPDRRFEPGAAFPYLGVDREVVVETRPYSVVDGATIRLAAHHVDETSVKRALETLYRRLARERFESLAERHAAAMGVDYDRIEVRNQRTKWGSCSTTGTISLNWRLMLAPPRISEYVVVHELAHRRELNHSEAFWSIVQEHDPTYEVHREWLRENGLRLVFDPSDL</sequence>
<dbReference type="InterPro" id="IPR053136">
    <property type="entry name" value="UTP_pyrophosphatase-like"/>
</dbReference>
<dbReference type="EMBL" id="CP081958">
    <property type="protein sequence ID" value="QZP37179.1"/>
    <property type="molecule type" value="Genomic_DNA"/>
</dbReference>